<dbReference type="AlphaFoldDB" id="A0A235EM97"/>
<dbReference type="EMBL" id="NOIG01000008">
    <property type="protein sequence ID" value="OYD49677.1"/>
    <property type="molecule type" value="Genomic_DNA"/>
</dbReference>
<proteinExistence type="predicted"/>
<dbReference type="Proteomes" id="UP000215441">
    <property type="component" value="Unassembled WGS sequence"/>
</dbReference>
<dbReference type="RefSeq" id="WP_094289799.1">
    <property type="nucleotide sequence ID" value="NZ_NOIG01000008.1"/>
</dbReference>
<evidence type="ECO:0000313" key="1">
    <source>
        <dbReference type="EMBL" id="OYD49677.1"/>
    </source>
</evidence>
<accession>A0A235EM97</accession>
<dbReference type="SUPFAM" id="SSF69118">
    <property type="entry name" value="AhpD-like"/>
    <property type="match status" value="1"/>
</dbReference>
<dbReference type="InterPro" id="IPR023982">
    <property type="entry name" value="CHP04029_CMD-like"/>
</dbReference>
<sequence>MSQANPSSLPGQTLPDVIDLLVGIEPGDRLDTIRRHRLQARTHAQESYRALFAPTAPAPGAVTLAERLAVAAFVAGLHQQPDAAAFYAAALVAQDAGAGLAQAIAAEVSRGAAQGPYGHYPAGPLSRENTDGLAYAVGEAQRAVLGARLSAGLAHAHLLTFRPRDASPEALQALLSAGWSATDIVILSQLVAFLSFQIRVVVGLRTLAAHPAPHTPLSPRTAEAQP</sequence>
<dbReference type="NCBIfam" id="TIGR04029">
    <property type="entry name" value="CMD_Avi_7170"/>
    <property type="match status" value="1"/>
</dbReference>
<protein>
    <submittedName>
        <fullName evidence="1">CMD domain protein</fullName>
    </submittedName>
</protein>
<reference evidence="1 2" key="1">
    <citation type="submission" date="2017-07" db="EMBL/GenBank/DDBJ databases">
        <title>Acidovorax KNDSW TSA 6 genome sequence and assembly.</title>
        <authorList>
            <person name="Mayilraj S."/>
        </authorList>
    </citation>
    <scope>NUCLEOTIDE SEQUENCE [LARGE SCALE GENOMIC DNA]</scope>
    <source>
        <strain evidence="1 2">KNDSW-TSA6</strain>
    </source>
</reference>
<name>A0A235EM97_9BURK</name>
<organism evidence="1 2">
    <name type="scientific">Acidovorax kalamii</name>
    <dbReference type="NCBI Taxonomy" id="2004485"/>
    <lineage>
        <taxon>Bacteria</taxon>
        <taxon>Pseudomonadati</taxon>
        <taxon>Pseudomonadota</taxon>
        <taxon>Betaproteobacteria</taxon>
        <taxon>Burkholderiales</taxon>
        <taxon>Comamonadaceae</taxon>
        <taxon>Acidovorax</taxon>
    </lineage>
</organism>
<gene>
    <name evidence="1" type="ORF">CBY09_11940</name>
</gene>
<keyword evidence="2" id="KW-1185">Reference proteome</keyword>
<dbReference type="OrthoDB" id="8718286at2"/>
<comment type="caution">
    <text evidence="1">The sequence shown here is derived from an EMBL/GenBank/DDBJ whole genome shotgun (WGS) entry which is preliminary data.</text>
</comment>
<evidence type="ECO:0000313" key="2">
    <source>
        <dbReference type="Proteomes" id="UP000215441"/>
    </source>
</evidence>
<dbReference type="Gene3D" id="1.20.1290.10">
    <property type="entry name" value="AhpD-like"/>
    <property type="match status" value="1"/>
</dbReference>
<dbReference type="InterPro" id="IPR029032">
    <property type="entry name" value="AhpD-like"/>
</dbReference>